<dbReference type="Gene3D" id="2.20.25.530">
    <property type="match status" value="1"/>
</dbReference>
<evidence type="ECO:0000313" key="12">
    <source>
        <dbReference type="Proteomes" id="UP000655588"/>
    </source>
</evidence>
<comment type="function">
    <text evidence="6">Non catalytic subunit of RNase H2, an endonuclease that specifically degrades the RNA of RNA:DNA hybrids. Participates in DNA replication, possibly by mediating the removal of lagging-strand Okazaki fragment RNA primers during DNA replication. Mediates the excision of single ribonucleotides from DNA:RNA duplexes.</text>
</comment>
<keyword evidence="5" id="KW-0539">Nucleus</keyword>
<evidence type="ECO:0000256" key="8">
    <source>
        <dbReference type="SAM" id="MobiDB-lite"/>
    </source>
</evidence>
<name>A0A833W0P1_9HYME</name>
<comment type="caution">
    <text evidence="11">The sequence shown here is derived from an EMBL/GenBank/DDBJ whole genome shotgun (WGS) entry which is preliminary data.</text>
</comment>
<dbReference type="Proteomes" id="UP000655588">
    <property type="component" value="Unassembled WGS sequence"/>
</dbReference>
<evidence type="ECO:0000256" key="7">
    <source>
        <dbReference type="ARBA" id="ARBA00033464"/>
    </source>
</evidence>
<evidence type="ECO:0000256" key="3">
    <source>
        <dbReference type="ARBA" id="ARBA00011277"/>
    </source>
</evidence>
<dbReference type="CDD" id="cd09270">
    <property type="entry name" value="RNase_H2-B"/>
    <property type="match status" value="1"/>
</dbReference>
<keyword evidence="12" id="KW-1185">Reference proteome</keyword>
<comment type="similarity">
    <text evidence="2">Belongs to the RNase H2 subunit B family.</text>
</comment>
<evidence type="ECO:0000256" key="6">
    <source>
        <dbReference type="ARBA" id="ARBA00024778"/>
    </source>
</evidence>
<accession>A0A833W0P1</accession>
<evidence type="ECO:0000256" key="1">
    <source>
        <dbReference type="ARBA" id="ARBA00004123"/>
    </source>
</evidence>
<dbReference type="AlphaFoldDB" id="A0A833W0P1"/>
<proteinExistence type="inferred from homology"/>
<feature type="compositionally biased region" description="Basic and acidic residues" evidence="8">
    <location>
        <begin position="261"/>
        <end position="299"/>
    </location>
</feature>
<comment type="subcellular location">
    <subcellularLocation>
        <location evidence="1">Nucleus</location>
    </subcellularLocation>
</comment>
<dbReference type="InterPro" id="IPR040456">
    <property type="entry name" value="RNase_H2_suB"/>
</dbReference>
<feature type="domain" description="Ribonuclease H2 subunit B wHTH" evidence="9">
    <location>
        <begin position="111"/>
        <end position="236"/>
    </location>
</feature>
<dbReference type="InterPro" id="IPR041195">
    <property type="entry name" value="Rnh202_N"/>
</dbReference>
<feature type="region of interest" description="Disordered" evidence="8">
    <location>
        <begin position="246"/>
        <end position="316"/>
    </location>
</feature>
<dbReference type="PANTHER" id="PTHR13383:SF11">
    <property type="entry name" value="RIBONUCLEASE H2 SUBUNIT B"/>
    <property type="match status" value="1"/>
</dbReference>
<dbReference type="InterPro" id="IPR019024">
    <property type="entry name" value="RNase_H2_suB_wHTH"/>
</dbReference>
<evidence type="ECO:0000256" key="2">
    <source>
        <dbReference type="ARBA" id="ARBA00009823"/>
    </source>
</evidence>
<feature type="domain" description="Rnh202 triple barrel" evidence="10">
    <location>
        <begin position="48"/>
        <end position="108"/>
    </location>
</feature>
<evidence type="ECO:0000259" key="9">
    <source>
        <dbReference type="Pfam" id="PF09468"/>
    </source>
</evidence>
<protein>
    <recommendedName>
        <fullName evidence="4">Ribonuclease H2 subunit B</fullName>
    </recommendedName>
    <alternativeName>
        <fullName evidence="7">Ribonuclease HI subunit B</fullName>
    </alternativeName>
</protein>
<dbReference type="FunFam" id="1.10.20.120:FF:000002">
    <property type="entry name" value="Ribonuclease H2 subunit B"/>
    <property type="match status" value="1"/>
</dbReference>
<dbReference type="Pfam" id="PF09468">
    <property type="entry name" value="RNase_H2-Ydr279"/>
    <property type="match status" value="1"/>
</dbReference>
<dbReference type="Pfam" id="PF17745">
    <property type="entry name" value="Ydr279_N"/>
    <property type="match status" value="1"/>
</dbReference>
<dbReference type="Gene3D" id="1.10.20.120">
    <property type="match status" value="1"/>
</dbReference>
<evidence type="ECO:0000313" key="11">
    <source>
        <dbReference type="EMBL" id="KAF3429940.1"/>
    </source>
</evidence>
<dbReference type="GO" id="GO:0032299">
    <property type="term" value="C:ribonuclease H2 complex"/>
    <property type="evidence" value="ECO:0007669"/>
    <property type="project" value="InterPro"/>
</dbReference>
<dbReference type="GO" id="GO:0005654">
    <property type="term" value="C:nucleoplasm"/>
    <property type="evidence" value="ECO:0007669"/>
    <property type="project" value="TreeGrafter"/>
</dbReference>
<dbReference type="GO" id="GO:0006401">
    <property type="term" value="P:RNA catabolic process"/>
    <property type="evidence" value="ECO:0007669"/>
    <property type="project" value="TreeGrafter"/>
</dbReference>
<evidence type="ECO:0000256" key="4">
    <source>
        <dbReference type="ARBA" id="ARBA00019062"/>
    </source>
</evidence>
<organism evidence="11 12">
    <name type="scientific">Frieseomelitta varia</name>
    <dbReference type="NCBI Taxonomy" id="561572"/>
    <lineage>
        <taxon>Eukaryota</taxon>
        <taxon>Metazoa</taxon>
        <taxon>Ecdysozoa</taxon>
        <taxon>Arthropoda</taxon>
        <taxon>Hexapoda</taxon>
        <taxon>Insecta</taxon>
        <taxon>Pterygota</taxon>
        <taxon>Neoptera</taxon>
        <taxon>Endopterygota</taxon>
        <taxon>Hymenoptera</taxon>
        <taxon>Apocrita</taxon>
        <taxon>Aculeata</taxon>
        <taxon>Apoidea</taxon>
        <taxon>Anthophila</taxon>
        <taxon>Apidae</taxon>
        <taxon>Frieseomelitta</taxon>
    </lineage>
</organism>
<gene>
    <name evidence="11" type="ORF">E2986_01245</name>
</gene>
<feature type="compositionally biased region" description="Polar residues" evidence="8">
    <location>
        <begin position="303"/>
        <end position="316"/>
    </location>
</feature>
<evidence type="ECO:0000256" key="5">
    <source>
        <dbReference type="ARBA" id="ARBA00023242"/>
    </source>
</evidence>
<sequence>MPRTKSLPKKCIKTTNSHPGTNTWVFLMKVMLYLFNNLPGDNLNNTDDDVPDVIKLRHPATNQPAMFVFSPGNVTVQEVLTFDENKRSWFIDDNVKSDGKLHLSTPIDPIFLILPYLRKSQQAQPLEQCLWDEDFPEMTRLTQCQNLKLTLVAERKGDESLQAYKFNEEKALIWLHKKVERVVEVLKQKGIHVSQGAISATYVKSTMLETVSEIEYLKYAHGIVSEYLQEDISKKLAQHLNLPDETENKKRKLSNNPEDTVVEKKSKKETPEKESVLKPKTPESIKEKKATVSKKELARQKAATGSKNITSFFKKK</sequence>
<comment type="subunit">
    <text evidence="3">The RNase H2 complex is a heterotrimer composed of the catalytic subunit RNASEH2A and the non-catalytic subunits RNASEH2B and RNASEH2C.</text>
</comment>
<dbReference type="PANTHER" id="PTHR13383">
    <property type="entry name" value="RIBONUCLEASE H2 SUBUNIT B"/>
    <property type="match status" value="1"/>
</dbReference>
<reference evidence="11" key="1">
    <citation type="submission" date="2019-11" db="EMBL/GenBank/DDBJ databases">
        <title>The nuclear and mitochondrial genomes of Frieseomelitta varia - a highly eusocial stingless bee (Meliponini) with a permanently sterile worker caste.</title>
        <authorList>
            <person name="Freitas F.C.P."/>
            <person name="Lourenco A.P."/>
            <person name="Nunes F.M.F."/>
            <person name="Paschoal A.R."/>
            <person name="Abreu F.C.P."/>
            <person name="Barbin F.O."/>
            <person name="Bataglia L."/>
            <person name="Cardoso-Junior C.A.M."/>
            <person name="Cervoni M.S."/>
            <person name="Silva S.R."/>
            <person name="Dalarmi F."/>
            <person name="Del Lama M.A."/>
            <person name="Depintor T.S."/>
            <person name="Ferreira K.M."/>
            <person name="Goria P.S."/>
            <person name="Jaskot M.C."/>
            <person name="Lago D.C."/>
            <person name="Luna-Lucena D."/>
            <person name="Moda L.M."/>
            <person name="Nascimento L."/>
            <person name="Pedrino M."/>
            <person name="Rabico F.O."/>
            <person name="Sanches F.C."/>
            <person name="Santos D.E."/>
            <person name="Santos C.G."/>
            <person name="Vieira J."/>
            <person name="Lopes T.F."/>
            <person name="Barchuk A.R."/>
            <person name="Hartfelder K."/>
            <person name="Simoes Z.L.P."/>
            <person name="Bitondi M.M.G."/>
            <person name="Pinheiro D.G."/>
        </authorList>
    </citation>
    <scope>NUCLEOTIDE SEQUENCE</scope>
    <source>
        <strain evidence="11">USP_RPSP 00005682</strain>
        <tissue evidence="11">Whole individual</tissue>
    </source>
</reference>
<evidence type="ECO:0000259" key="10">
    <source>
        <dbReference type="Pfam" id="PF17745"/>
    </source>
</evidence>
<dbReference type="EMBL" id="WNWW01000135">
    <property type="protein sequence ID" value="KAF3429940.1"/>
    <property type="molecule type" value="Genomic_DNA"/>
</dbReference>